<evidence type="ECO:0000259" key="4">
    <source>
        <dbReference type="PROSITE" id="PS51211"/>
    </source>
</evidence>
<evidence type="ECO:0000256" key="3">
    <source>
        <dbReference type="PROSITE-ProRule" id="PRU00557"/>
    </source>
</evidence>
<accession>A0A9Q0S5U9</accession>
<dbReference type="SMART" id="SM00832">
    <property type="entry name" value="C8"/>
    <property type="match status" value="1"/>
</dbReference>
<dbReference type="Gene3D" id="2.20.50.20">
    <property type="entry name" value="Lipovitellin. Chain A, domain 3"/>
    <property type="match status" value="1"/>
</dbReference>
<dbReference type="InterPro" id="IPR015255">
    <property type="entry name" value="Vitellinogen_open_b-sht"/>
</dbReference>
<dbReference type="InterPro" id="IPR015819">
    <property type="entry name" value="Lipid_transp_b-sht_shell"/>
</dbReference>
<keyword evidence="7" id="KW-1185">Reference proteome</keyword>
<keyword evidence="2" id="KW-0325">Glycoprotein</keyword>
<dbReference type="SUPFAM" id="SSF56968">
    <property type="entry name" value="Lipovitellin-phosvitin complex, beta-sheet shell regions"/>
    <property type="match status" value="2"/>
</dbReference>
<dbReference type="InterPro" id="IPR014853">
    <property type="entry name" value="VWF/SSPO/ZAN-like_Cys-rich_dom"/>
</dbReference>
<dbReference type="Pfam" id="PF01347">
    <property type="entry name" value="Vitellogenin_N"/>
    <property type="match status" value="1"/>
</dbReference>
<comment type="caution">
    <text evidence="3">Lacks conserved residue(s) required for the propagation of feature annotation.</text>
</comment>
<dbReference type="Gene3D" id="1.25.10.20">
    <property type="entry name" value="Vitellinogen, superhelical"/>
    <property type="match status" value="1"/>
</dbReference>
<evidence type="ECO:0000256" key="2">
    <source>
        <dbReference type="ARBA" id="ARBA00023180"/>
    </source>
</evidence>
<dbReference type="PROSITE" id="PS51233">
    <property type="entry name" value="VWFD"/>
    <property type="match status" value="1"/>
</dbReference>
<dbReference type="InterPro" id="IPR011030">
    <property type="entry name" value="Lipovitellin_superhlx_dom"/>
</dbReference>
<dbReference type="EMBL" id="WJQU01000002">
    <property type="protein sequence ID" value="KAJ6644415.1"/>
    <property type="molecule type" value="Genomic_DNA"/>
</dbReference>
<evidence type="ECO:0000256" key="1">
    <source>
        <dbReference type="ARBA" id="ARBA00022729"/>
    </source>
</evidence>
<gene>
    <name evidence="6" type="primary">apolpp</name>
    <name evidence="6" type="ORF">Bhyg_09384</name>
</gene>
<dbReference type="PROSITE" id="PS51211">
    <property type="entry name" value="VITELLOGENIN"/>
    <property type="match status" value="1"/>
</dbReference>
<protein>
    <submittedName>
        <fullName evidence="6">Apolipophorin</fullName>
    </submittedName>
</protein>
<dbReference type="Gene3D" id="2.30.230.10">
    <property type="entry name" value="Lipovitellin, beta-sheet shell regions, chain A"/>
    <property type="match status" value="1"/>
</dbReference>
<dbReference type="Pfam" id="PF09172">
    <property type="entry name" value="Vit_open_b-sht"/>
    <property type="match status" value="1"/>
</dbReference>
<dbReference type="OrthoDB" id="6484170at2759"/>
<name>A0A9Q0S5U9_9DIPT</name>
<dbReference type="PANTHER" id="PTHR23345">
    <property type="entry name" value="VITELLOGENIN-RELATED"/>
    <property type="match status" value="1"/>
</dbReference>
<feature type="domain" description="VWFD" evidence="5">
    <location>
        <begin position="2413"/>
        <end position="2577"/>
    </location>
</feature>
<dbReference type="SMART" id="SM00638">
    <property type="entry name" value="LPD_N"/>
    <property type="match status" value="1"/>
</dbReference>
<dbReference type="SMART" id="SM00216">
    <property type="entry name" value="VWD"/>
    <property type="match status" value="1"/>
</dbReference>
<comment type="caution">
    <text evidence="6">The sequence shown here is derived from an EMBL/GenBank/DDBJ whole genome shotgun (WGS) entry which is preliminary data.</text>
</comment>
<feature type="domain" description="Vitellogenin" evidence="4">
    <location>
        <begin position="32"/>
        <end position="647"/>
    </location>
</feature>
<evidence type="ECO:0000313" key="7">
    <source>
        <dbReference type="Proteomes" id="UP001151699"/>
    </source>
</evidence>
<dbReference type="InterPro" id="IPR015817">
    <property type="entry name" value="Vitellinogen_open_b-sht_sub1"/>
</dbReference>
<proteinExistence type="predicted"/>
<reference evidence="6" key="1">
    <citation type="submission" date="2022-07" db="EMBL/GenBank/DDBJ databases">
        <authorList>
            <person name="Trinca V."/>
            <person name="Uliana J.V.C."/>
            <person name="Torres T.T."/>
            <person name="Ward R.J."/>
            <person name="Monesi N."/>
        </authorList>
    </citation>
    <scope>NUCLEOTIDE SEQUENCE</scope>
    <source>
        <strain evidence="6">HSMRA1968</strain>
        <tissue evidence="6">Whole embryos</tissue>
    </source>
</reference>
<dbReference type="SUPFAM" id="SSF48431">
    <property type="entry name" value="Lipovitellin-phosvitin complex, superhelical domain"/>
    <property type="match status" value="1"/>
</dbReference>
<dbReference type="InterPro" id="IPR050733">
    <property type="entry name" value="Vitellogenin/Apolipophorin"/>
</dbReference>
<dbReference type="InterPro" id="IPR015816">
    <property type="entry name" value="Vitellinogen_b-sht_N"/>
</dbReference>
<dbReference type="SMART" id="SM01169">
    <property type="entry name" value="DUF1943"/>
    <property type="match status" value="1"/>
</dbReference>
<dbReference type="Pfam" id="PF00094">
    <property type="entry name" value="VWD"/>
    <property type="match status" value="1"/>
</dbReference>
<evidence type="ECO:0000313" key="6">
    <source>
        <dbReference type="EMBL" id="KAJ6644415.1"/>
    </source>
</evidence>
<organism evidence="6 7">
    <name type="scientific">Pseudolycoriella hygida</name>
    <dbReference type="NCBI Taxonomy" id="35572"/>
    <lineage>
        <taxon>Eukaryota</taxon>
        <taxon>Metazoa</taxon>
        <taxon>Ecdysozoa</taxon>
        <taxon>Arthropoda</taxon>
        <taxon>Hexapoda</taxon>
        <taxon>Insecta</taxon>
        <taxon>Pterygota</taxon>
        <taxon>Neoptera</taxon>
        <taxon>Endopterygota</taxon>
        <taxon>Diptera</taxon>
        <taxon>Nematocera</taxon>
        <taxon>Sciaroidea</taxon>
        <taxon>Sciaridae</taxon>
        <taxon>Pseudolycoriella</taxon>
    </lineage>
</organism>
<dbReference type="Proteomes" id="UP001151699">
    <property type="component" value="Chromosome B"/>
</dbReference>
<evidence type="ECO:0000259" key="5">
    <source>
        <dbReference type="PROSITE" id="PS51233"/>
    </source>
</evidence>
<dbReference type="InterPro" id="IPR001846">
    <property type="entry name" value="VWF_type-D"/>
</dbReference>
<dbReference type="InterPro" id="IPR001747">
    <property type="entry name" value="Vitellogenin_N"/>
</dbReference>
<dbReference type="PANTHER" id="PTHR23345:SF36">
    <property type="entry name" value="APOLIPOPHORINS"/>
    <property type="match status" value="1"/>
</dbReference>
<sequence length="2973" mass="332069">MGWPRLLLTDYILEVCNEGCPAGTQKTGKLAYKPGDMYQYEFKSDIKIYLSGKVNFKVLLNAVGTDTQEKTMAVSGVFQVFAQKNCNYAIKLVNMQVKGPDRTAIRTGADLQITKIVRFTLSNDQLSSEICAQADDTEFGLNVKRALISMLQSADYKSYETDVFGTCPTTFSQTQSGDTIIVTKTRDLNQCGHRESLATGLITSIFDDNAGVKSTPLLNGNYVSEQKFRKGVLENVQLTEDYNYVPFSNGQAGAKVKITTSVRKVSEQTAKFPDAAAGVPRTLLFENPKPQPIPKFGATIEKVLKATLESYHGHVGDNSAAKFSELIRIMQFAKKDDLTQLFSKVKAGTVDSNKSLTRKIYLDALFRTGTSDALDATVALINEFNGEELKIAYMSFNLVKNVNKESLPSIAKLLDSKTPYPKEVYLSLGSLLNKFCRKHGCTATETKNIFDKFTRKLNQCKANTHDDETTIVAVLKGIRNTQHLSPPIINQLIQCTGEKKSTRIRVAALETFTAAACDTSIQNAALALLKNRDEDSEIRIEAYLAYVACPSGTVANEIKKLLDTEPIYQVGSYITSHLASLRSTTDPTRQAAKQHFANVRSNQKFPSDFRKYSFNREFSYNIGSLGLGASMDTSTIFSQNSFFPRSTRFNLTGEIFGNSFNIIELYGRQENLDLMLENRFGPKGLFTTANVKELYDLFADKKEKRSVRNDIKQFAKTVKMGHDSHSDIELDVSFKLFGSEMYFMSLGDNLSADPRQFIKDVKTKIRESITSAKNFAYTYENHALFLDAELVYPTGVGMPLKLSALGTGVVKLETAGKLDLGAIAEDRKNAKFNFKLIPSYNFEIKSSLTVDGFGATSGLQVTGNVHSSTGFSVDFKMVNDGKGFDFDVHFPVTRQEIFKFDHKIVFVLQERGKEKIETPVKFTTKSNTFNGCFDQLNDYLGMTVCTDYNFATPQPGGASFPLNGENTIHAYANLDAHYKFQARITEQSDTANAIEFKFDTPGSKVNRQSSLKKVTSNTKLFSGSTELGSYDVNVDRDEKNVNGIVKIKVKDTLDGEGSFKSTNGKGDGSVLINLSKIDRKVKMTTSFHILAPTFDMNTDVYYNFEKENDKKITFSTKNRVTGTSFDSKNTVEVQGEKYTFNSEGSRTGRMIDGKSNLKYQLTLPNGRELSGAFDRDTRLDQDISNGKMQISLKDLLPTKKTRTLLVTGTLTDSNLRTGIFDLVHKITYTDFDGRDLVLASQFKHVPKGEFKSGLAELNLRGTLLPEVLDFKISADEYCKEHAIYSASAKYGGQFNYNINGNYYVGGGTKPTTYDVKTVINIPNTDIKSINFQSNGKFVAPETETDPYDAQFKVSGTLNNKVFAIDSTVKGNNKSGSGNLNINVPDMEPFSTHGSYTSNIGDADSDIKGNFNLNYGKGKTFAITTDSKVAGGGNDVDISIGLKTPFEQGKNVDFSFKQVSAVNLNTMRAEMKADDKKYTLATVTSFTATNPKIDVVFTSTGQPDARFMFELNNLGDAKYNSKLNLENFGEFNFASSVDGSFQSVENYHFVFDIDSPKIHINKIHGELNSKKSGKGIEMKITENGKNLISGNADFTVQDQNGKMEIGGQGDVKFYDKQTTGNFKFVRTNFDEKQHKETGFKVVLNGNVDNRKLVAEYKWTNKNLHIQNSICQDNAKCSSIQVSSSMDRNDFDYKHNLMVAVDLGSFGFTKDFLLTSNTEGSGFYMKHHSLDAQVKSKNAVQYQFKVDVKPTDSSAVLSLPTRQVVLEYVYRVPKEMFGKYDIRASFYSDKKNLPNNVASFGIDGNVNRMGNNGVRAEYALKFSHPTIRELKVSGKGEISGDDMYANGELIIDVFKNANQAIVVVSKYNNLESDPTKAFNVSSEFSITSKGFGLDYGFSGHAAASFDRRRVSIGGSLRSPIPNAESSVYFGTSGDSFELLVTVFKERILQVDGTYEPRTHASKVMATLKYLNSPPFIFDASVNGYTSIKGTFKRDRLIDVKGEVTMDKEASLHVTGQQKELFRGKVSLDPVHFLESEYKVNDVQIKDFVKNADAELRKNVESSQKEFERRFNEIRDGLETQVSKLKDAVPDFTRFADTYKAEGQKVLDDLKGDENIKKLIEFYDRFYGTIGKSLEEIATTVSQYIQKVSETLSKFYSDLWTSFKDKILPAIKDTYTNLERVLIAFGEEAVRFIADFIERTAEKLKMFEGDFAKLGVTVSEQFKKIAAFVNQYLDTLRKEINDFYQIILDNLKTLPGWEDIKKRAKETFGQYISTEQISQAVKAVSTFLQEIIPLEQLNEFVVNVEQYIENKLNKKAVNDIDELKKIGVSFLKAVREIAAAIRLQFGDADLTTKDGNSWFPIPLSFDAFKRIPVVSRIQFSPWNYFRHENLQSLRDIFFTYRPYAWNPSNFLPPFDKHGSIVDGQHLFTFDGRHLTFPGTCQYILAQDFVANNFSVVAHLNAGKLKAITLVDRENSIEVSPGGIVKLNDKTTELPVHHGDIHAWRRYYTVSFLTRYGVFIQCGLDLRVCQITINGYYHGKMRGALGNGNGEPYDDFTLPNGKVAKNFALFGNAYKTTPSCADVPFDEHKDDKKSEECATIFGSDSSLKHCYYFVDKRNYLEACEHAVNHASDKNDAACNIALAYASACRMENIFINAPSKCFQCAGKRAIGDKYTETAPKKEANVVFVVDLALGSQTLTELVQPSINILRNQLKMRSFPEANVHISVIGYRDDLLYPHQFSTNGKLDFTGKLAMPDDTYMVRDEAPESTGHQQIDEGLRRAFELDRKVKEDLGFAADGRAFQHAVKYPFSSTAGRAIIAFRSDALTHSKNPTKQLGGALMNTLTKRNGIAVHMIGPIEDLKLNNEKNGKLVGFNSDSVLILGRSKATDQRSKLSYTSDLGVDLVQANKGYVFSLKNFNETKEKKAFIQQMTGAVADDLARTEYKFECECELRFGLFAHEKCHQIESKTLPPIVKARG</sequence>
<keyword evidence="1" id="KW-0732">Signal</keyword>
<dbReference type="Gene3D" id="2.20.80.10">
    <property type="entry name" value="Lipovitellin-phosvitin complex, chain A, domain 4"/>
    <property type="match status" value="1"/>
</dbReference>
<dbReference type="GO" id="GO:0005319">
    <property type="term" value="F:lipid transporter activity"/>
    <property type="evidence" value="ECO:0007669"/>
    <property type="project" value="InterPro"/>
</dbReference>